<feature type="binding site" evidence="9">
    <location>
        <position position="72"/>
    </location>
    <ligand>
        <name>ATP</name>
        <dbReference type="ChEBI" id="CHEBI:30616"/>
    </ligand>
</feature>
<dbReference type="GO" id="GO:0000245">
    <property type="term" value="P:spliceosomal complex assembly"/>
    <property type="evidence" value="ECO:0007669"/>
    <property type="project" value="TreeGrafter"/>
</dbReference>
<dbReference type="Gene3D" id="1.10.510.10">
    <property type="entry name" value="Transferase(Phosphotransferase) domain 1"/>
    <property type="match status" value="1"/>
</dbReference>
<keyword evidence="5" id="KW-0418">Kinase</keyword>
<proteinExistence type="predicted"/>
<dbReference type="EMBL" id="LT853696">
    <property type="protein sequence ID" value="SMQ50787.1"/>
    <property type="molecule type" value="Genomic_DNA"/>
</dbReference>
<dbReference type="PANTHER" id="PTHR47634:SF9">
    <property type="entry name" value="PROTEIN KINASE DOMAIN-CONTAINING PROTEIN-RELATED"/>
    <property type="match status" value="1"/>
</dbReference>
<evidence type="ECO:0000256" key="8">
    <source>
        <dbReference type="ARBA" id="ARBA00048679"/>
    </source>
</evidence>
<dbReference type="PANTHER" id="PTHR47634">
    <property type="entry name" value="PROTEIN KINASE DOMAIN-CONTAINING PROTEIN-RELATED"/>
    <property type="match status" value="1"/>
</dbReference>
<evidence type="ECO:0000256" key="2">
    <source>
        <dbReference type="ARBA" id="ARBA00022527"/>
    </source>
</evidence>
<keyword evidence="6 9" id="KW-0067">ATP-binding</keyword>
<comment type="catalytic activity">
    <reaction evidence="8">
        <text>L-seryl-[protein] + ATP = O-phospho-L-seryl-[protein] + ADP + H(+)</text>
        <dbReference type="Rhea" id="RHEA:17989"/>
        <dbReference type="Rhea" id="RHEA-COMP:9863"/>
        <dbReference type="Rhea" id="RHEA-COMP:11604"/>
        <dbReference type="ChEBI" id="CHEBI:15378"/>
        <dbReference type="ChEBI" id="CHEBI:29999"/>
        <dbReference type="ChEBI" id="CHEBI:30616"/>
        <dbReference type="ChEBI" id="CHEBI:83421"/>
        <dbReference type="ChEBI" id="CHEBI:456216"/>
        <dbReference type="EC" id="2.7.11.1"/>
    </reaction>
</comment>
<dbReference type="Pfam" id="PF00069">
    <property type="entry name" value="Pkinase"/>
    <property type="match status" value="1"/>
</dbReference>
<evidence type="ECO:0000256" key="7">
    <source>
        <dbReference type="ARBA" id="ARBA00047899"/>
    </source>
</evidence>
<dbReference type="GO" id="GO:0004674">
    <property type="term" value="F:protein serine/threonine kinase activity"/>
    <property type="evidence" value="ECO:0007669"/>
    <property type="project" value="UniProtKB-KW"/>
</dbReference>
<dbReference type="AlphaFoldDB" id="A0A1X7RV36"/>
<dbReference type="InterPro" id="IPR000719">
    <property type="entry name" value="Prot_kinase_dom"/>
</dbReference>
<dbReference type="GO" id="GO:0005524">
    <property type="term" value="F:ATP binding"/>
    <property type="evidence" value="ECO:0007669"/>
    <property type="project" value="UniProtKB-UniRule"/>
</dbReference>
<dbReference type="EC" id="2.7.11.1" evidence="1"/>
<evidence type="ECO:0000256" key="6">
    <source>
        <dbReference type="ARBA" id="ARBA00022840"/>
    </source>
</evidence>
<dbReference type="Gene3D" id="3.30.200.20">
    <property type="entry name" value="Phosphorylase Kinase, domain 1"/>
    <property type="match status" value="1"/>
</dbReference>
<dbReference type="InterPro" id="IPR051334">
    <property type="entry name" value="SRPK"/>
</dbReference>
<dbReference type="InterPro" id="IPR011009">
    <property type="entry name" value="Kinase-like_dom_sf"/>
</dbReference>
<dbReference type="SMART" id="SM00220">
    <property type="entry name" value="S_TKc"/>
    <property type="match status" value="1"/>
</dbReference>
<evidence type="ECO:0000256" key="4">
    <source>
        <dbReference type="ARBA" id="ARBA00022741"/>
    </source>
</evidence>
<dbReference type="InterPro" id="IPR017441">
    <property type="entry name" value="Protein_kinase_ATP_BS"/>
</dbReference>
<keyword evidence="13" id="KW-1185">Reference proteome</keyword>
<dbReference type="PROSITE" id="PS00107">
    <property type="entry name" value="PROTEIN_KINASE_ATP"/>
    <property type="match status" value="1"/>
</dbReference>
<comment type="catalytic activity">
    <reaction evidence="7">
        <text>L-threonyl-[protein] + ATP = O-phospho-L-threonyl-[protein] + ADP + H(+)</text>
        <dbReference type="Rhea" id="RHEA:46608"/>
        <dbReference type="Rhea" id="RHEA-COMP:11060"/>
        <dbReference type="Rhea" id="RHEA-COMP:11605"/>
        <dbReference type="ChEBI" id="CHEBI:15378"/>
        <dbReference type="ChEBI" id="CHEBI:30013"/>
        <dbReference type="ChEBI" id="CHEBI:30616"/>
        <dbReference type="ChEBI" id="CHEBI:61977"/>
        <dbReference type="ChEBI" id="CHEBI:456216"/>
        <dbReference type="EC" id="2.7.11.1"/>
    </reaction>
</comment>
<accession>A0A1X7RV36</accession>
<dbReference type="SUPFAM" id="SSF56112">
    <property type="entry name" value="Protein kinase-like (PK-like)"/>
    <property type="match status" value="1"/>
</dbReference>
<evidence type="ECO:0000256" key="10">
    <source>
        <dbReference type="SAM" id="MobiDB-lite"/>
    </source>
</evidence>
<dbReference type="GO" id="GO:0050684">
    <property type="term" value="P:regulation of mRNA processing"/>
    <property type="evidence" value="ECO:0007669"/>
    <property type="project" value="TreeGrafter"/>
</dbReference>
<keyword evidence="2" id="KW-0723">Serine/threonine-protein kinase</keyword>
<dbReference type="Proteomes" id="UP000215127">
    <property type="component" value="Chromosome 5"/>
</dbReference>
<feature type="domain" description="Protein kinase" evidence="11">
    <location>
        <begin position="43"/>
        <end position="448"/>
    </location>
</feature>
<evidence type="ECO:0000256" key="3">
    <source>
        <dbReference type="ARBA" id="ARBA00022679"/>
    </source>
</evidence>
<organism evidence="12 13">
    <name type="scientific">Zymoseptoria tritici (strain ST99CH_3D7)</name>
    <dbReference type="NCBI Taxonomy" id="1276538"/>
    <lineage>
        <taxon>Eukaryota</taxon>
        <taxon>Fungi</taxon>
        <taxon>Dikarya</taxon>
        <taxon>Ascomycota</taxon>
        <taxon>Pezizomycotina</taxon>
        <taxon>Dothideomycetes</taxon>
        <taxon>Dothideomycetidae</taxon>
        <taxon>Mycosphaerellales</taxon>
        <taxon>Mycosphaerellaceae</taxon>
        <taxon>Zymoseptoria</taxon>
    </lineage>
</organism>
<keyword evidence="4 9" id="KW-0547">Nucleotide-binding</keyword>
<evidence type="ECO:0000256" key="9">
    <source>
        <dbReference type="PROSITE-ProRule" id="PRU10141"/>
    </source>
</evidence>
<evidence type="ECO:0000313" key="13">
    <source>
        <dbReference type="Proteomes" id="UP000215127"/>
    </source>
</evidence>
<evidence type="ECO:0000256" key="5">
    <source>
        <dbReference type="ARBA" id="ARBA00022777"/>
    </source>
</evidence>
<sequence>MTTRSGMARLYYPLSIEGVEDVEGYRLGGFHPVHLGEVYGERYKILLKLGAGGYSTTWLAHDSVAARYVALKIVKASETSNCVELQTHQSLSSSQSGHPGRAHVRCLLAHFTITGPNGNHFCLVSEVAGPTLPSLYENRESLYARRLRAAVARKISKQVAQAVGFLHSSGIGHGGKFLVPVLTYARTNALTDITVPNILLKLKSIDEWTEKEIYERFGQPCKEEPRMVSGLSLGPSAPRYIVEAARVPEERFLAEEVFLIDLGVSFPLKDPPRPQDIGVPLMYRAPETIFESRYDKFSDLWSLACVIFEIRAGTPIFESFMGTEDEIIKQWVQMKGKMPEPWWSSWDTRSSAFDESGKPLPRGPDAETWTNEYPLEEMIADIGEDDNAEENETADDADIQQNSSLLELAGTRITKDEAASLNDLLGQMFQWKAEDRISVEQILEHPWFA</sequence>
<evidence type="ECO:0000259" key="11">
    <source>
        <dbReference type="PROSITE" id="PS50011"/>
    </source>
</evidence>
<feature type="region of interest" description="Disordered" evidence="10">
    <location>
        <begin position="348"/>
        <end position="367"/>
    </location>
</feature>
<dbReference type="STRING" id="1276538.A0A1X7RV36"/>
<name>A0A1X7RV36_ZYMT9</name>
<evidence type="ECO:0000313" key="12">
    <source>
        <dbReference type="EMBL" id="SMQ50787.1"/>
    </source>
</evidence>
<dbReference type="PROSITE" id="PS50011">
    <property type="entry name" value="PROTEIN_KINASE_DOM"/>
    <property type="match status" value="1"/>
</dbReference>
<evidence type="ECO:0000256" key="1">
    <source>
        <dbReference type="ARBA" id="ARBA00012513"/>
    </source>
</evidence>
<keyword evidence="3" id="KW-0808">Transferase</keyword>
<reference evidence="12 13" key="1">
    <citation type="submission" date="2016-06" db="EMBL/GenBank/DDBJ databases">
        <authorList>
            <person name="Kjaerup R.B."/>
            <person name="Dalgaard T.S."/>
            <person name="Juul-Madsen H.R."/>
        </authorList>
    </citation>
    <scope>NUCLEOTIDE SEQUENCE [LARGE SCALE GENOMIC DNA]</scope>
</reference>
<gene>
    <name evidence="12" type="ORF">ZT3D7_G5940</name>
</gene>
<protein>
    <recommendedName>
        <fullName evidence="1">non-specific serine/threonine protein kinase</fullName>
        <ecNumber evidence="1">2.7.11.1</ecNumber>
    </recommendedName>
</protein>